<evidence type="ECO:0000256" key="7">
    <source>
        <dbReference type="ARBA" id="ARBA00022927"/>
    </source>
</evidence>
<dbReference type="RefSeq" id="WP_157563163.1">
    <property type="nucleotide sequence ID" value="NZ_WQKZ01000002.1"/>
</dbReference>
<proteinExistence type="inferred from homology"/>
<dbReference type="GO" id="GO:0055085">
    <property type="term" value="P:transmembrane transport"/>
    <property type="evidence" value="ECO:0007669"/>
    <property type="project" value="InterPro"/>
</dbReference>
<dbReference type="GO" id="GO:0031992">
    <property type="term" value="F:energy transducer activity"/>
    <property type="evidence" value="ECO:0007669"/>
    <property type="project" value="TreeGrafter"/>
</dbReference>
<evidence type="ECO:0000256" key="6">
    <source>
        <dbReference type="ARBA" id="ARBA00022692"/>
    </source>
</evidence>
<organism evidence="11 12">
    <name type="scientific">Hymenobacter ginkgonis</name>
    <dbReference type="NCBI Taxonomy" id="2682976"/>
    <lineage>
        <taxon>Bacteria</taxon>
        <taxon>Pseudomonadati</taxon>
        <taxon>Bacteroidota</taxon>
        <taxon>Cytophagia</taxon>
        <taxon>Cytophagales</taxon>
        <taxon>Hymenobacteraceae</taxon>
        <taxon>Hymenobacter</taxon>
    </lineage>
</organism>
<evidence type="ECO:0000256" key="9">
    <source>
        <dbReference type="ARBA" id="ARBA00023136"/>
    </source>
</evidence>
<evidence type="ECO:0000313" key="11">
    <source>
        <dbReference type="EMBL" id="MVN75936.1"/>
    </source>
</evidence>
<comment type="caution">
    <text evidence="11">The sequence shown here is derived from an EMBL/GenBank/DDBJ whole genome shotgun (WGS) entry which is preliminary data.</text>
</comment>
<evidence type="ECO:0000256" key="3">
    <source>
        <dbReference type="ARBA" id="ARBA00022448"/>
    </source>
</evidence>
<keyword evidence="3" id="KW-0813">Transport</keyword>
<dbReference type="InterPro" id="IPR037682">
    <property type="entry name" value="TonB_C"/>
</dbReference>
<keyword evidence="12" id="KW-1185">Reference proteome</keyword>
<comment type="similarity">
    <text evidence="2">Belongs to the TonB family.</text>
</comment>
<evidence type="ECO:0000256" key="5">
    <source>
        <dbReference type="ARBA" id="ARBA00022519"/>
    </source>
</evidence>
<dbReference type="GO" id="GO:0098797">
    <property type="term" value="C:plasma membrane protein complex"/>
    <property type="evidence" value="ECO:0007669"/>
    <property type="project" value="TreeGrafter"/>
</dbReference>
<dbReference type="PROSITE" id="PS52015">
    <property type="entry name" value="TONB_CTD"/>
    <property type="match status" value="1"/>
</dbReference>
<evidence type="ECO:0000313" key="12">
    <source>
        <dbReference type="Proteomes" id="UP000441336"/>
    </source>
</evidence>
<evidence type="ECO:0000256" key="8">
    <source>
        <dbReference type="ARBA" id="ARBA00022989"/>
    </source>
</evidence>
<dbReference type="InterPro" id="IPR006260">
    <property type="entry name" value="TonB/TolA_C"/>
</dbReference>
<dbReference type="Gene3D" id="3.30.1150.10">
    <property type="match status" value="1"/>
</dbReference>
<keyword evidence="6" id="KW-0812">Transmembrane</keyword>
<keyword evidence="9" id="KW-0472">Membrane</keyword>
<accession>A0A7K1TC01</accession>
<dbReference type="InterPro" id="IPR051045">
    <property type="entry name" value="TonB-dependent_transducer"/>
</dbReference>
<evidence type="ECO:0000256" key="4">
    <source>
        <dbReference type="ARBA" id="ARBA00022475"/>
    </source>
</evidence>
<gene>
    <name evidence="11" type="ORF">GO988_06325</name>
</gene>
<comment type="subcellular location">
    <subcellularLocation>
        <location evidence="1">Cell inner membrane</location>
        <topology evidence="1">Single-pass membrane protein</topology>
        <orientation evidence="1">Periplasmic side</orientation>
    </subcellularLocation>
</comment>
<evidence type="ECO:0000259" key="10">
    <source>
        <dbReference type="PROSITE" id="PS52015"/>
    </source>
</evidence>
<dbReference type="PANTHER" id="PTHR33446:SF2">
    <property type="entry name" value="PROTEIN TONB"/>
    <property type="match status" value="1"/>
</dbReference>
<feature type="domain" description="TonB C-terminal" evidence="10">
    <location>
        <begin position="105"/>
        <end position="196"/>
    </location>
</feature>
<dbReference type="NCBIfam" id="TIGR01352">
    <property type="entry name" value="tonB_Cterm"/>
    <property type="match status" value="1"/>
</dbReference>
<sequence length="196" mass="22235">MQNFTRLVVVTWLLATSWLVIITPAKAQKLRETKYEHGMLDKNQKIGVWEYYGYTPSGEKVVVQRYDHAQKQLLYFRPGAEVLYHAEIGPGQWKYVRPDRPPLFIGSDAALATYTAKLVYPELALARNIQGKVLVAFTIDTLGHTTGHHLVQRIGGGCDEEAMRIARTVPDQWVPARIGTRAVAVEYELPLNFKLQ</sequence>
<evidence type="ECO:0000256" key="2">
    <source>
        <dbReference type="ARBA" id="ARBA00006555"/>
    </source>
</evidence>
<protein>
    <submittedName>
        <fullName evidence="11">TonB family protein</fullName>
    </submittedName>
</protein>
<reference evidence="11 12" key="1">
    <citation type="submission" date="2019-12" db="EMBL/GenBank/DDBJ databases">
        <title>Hymenobacter sp. HMF4947 Genome sequencing and assembly.</title>
        <authorList>
            <person name="Kang H."/>
            <person name="Cha I."/>
            <person name="Kim H."/>
            <person name="Joh K."/>
        </authorList>
    </citation>
    <scope>NUCLEOTIDE SEQUENCE [LARGE SCALE GENOMIC DNA]</scope>
    <source>
        <strain evidence="11 12">HMF4947</strain>
    </source>
</reference>
<keyword evidence="5" id="KW-0997">Cell inner membrane</keyword>
<keyword evidence="8" id="KW-1133">Transmembrane helix</keyword>
<dbReference type="EMBL" id="WQKZ01000002">
    <property type="protein sequence ID" value="MVN75936.1"/>
    <property type="molecule type" value="Genomic_DNA"/>
</dbReference>
<name>A0A7K1TC01_9BACT</name>
<evidence type="ECO:0000256" key="1">
    <source>
        <dbReference type="ARBA" id="ARBA00004383"/>
    </source>
</evidence>
<keyword evidence="4" id="KW-1003">Cell membrane</keyword>
<dbReference type="AlphaFoldDB" id="A0A7K1TC01"/>
<dbReference type="SUPFAM" id="SSF74653">
    <property type="entry name" value="TolA/TonB C-terminal domain"/>
    <property type="match status" value="1"/>
</dbReference>
<keyword evidence="7" id="KW-0653">Protein transport</keyword>
<dbReference type="GO" id="GO:0015031">
    <property type="term" value="P:protein transport"/>
    <property type="evidence" value="ECO:0007669"/>
    <property type="project" value="UniProtKB-KW"/>
</dbReference>
<dbReference type="Proteomes" id="UP000441336">
    <property type="component" value="Unassembled WGS sequence"/>
</dbReference>
<dbReference type="Pfam" id="PF03544">
    <property type="entry name" value="TonB_C"/>
    <property type="match status" value="1"/>
</dbReference>
<dbReference type="PANTHER" id="PTHR33446">
    <property type="entry name" value="PROTEIN TONB-RELATED"/>
    <property type="match status" value="1"/>
</dbReference>